<dbReference type="AlphaFoldDB" id="A0A0B7JNE9"/>
<evidence type="ECO:0000313" key="2">
    <source>
        <dbReference type="EMBL" id="CEO46509.1"/>
    </source>
</evidence>
<sequence>MGCYPATLPHLPIDFKGKLALRYFQFLCASNDRASPRHMASFEYSRLNLERPSFRLLRLVAGHGPTIECEIFQSFVATAGGIPYEALSYTWGGNDKPETIVANGRRLAVTINLYQALNHLRLPNCDRILWIDALCIDQENSRERNHQVSQMTEIYKNADSVIYWLGQPTYATNVALDSLKTLETLSASVACRDWTTTDGRWQWLWSTCQSRLAKKYPDLIQNQRKGLQDLLERPWFERVWIIQEVANSRRGIVCCGAKSVSARIFALSCYLFAFKPSSQAQAILDIMPSHPSRDSLRGQKHDLYTLLCMFHSSKAQDPRDMVYALVGIASDPNLRELLKPDYEKTERDVIRGCVAYFCKLDIENLPDFTAGYWNGMIDDETMHGFLKSIHSLYVAAMDQHLRAPIEDDTENFIINKGHHVRITNEMLVQCGKLGAESSNLLELLIKSHASQAMLENAARNWQNLEWLDLLLRTEPDRVIDAEPILISATKNPKSEQVLCRIIEARRDVSRLTTAVLNAAAGAPYPDTALLALSNMFVDEFTVTEDMILILDENGSPRSHTALKQIAHHPSVSQEMKLLIVDVAKRKLRKEGIEINYEDTMAV</sequence>
<dbReference type="PANTHER" id="PTHR24148:SF78">
    <property type="entry name" value="HETEROKARYON INCOMPATIBILITY DOMAIN-CONTAINING PROTEIN"/>
    <property type="match status" value="1"/>
</dbReference>
<feature type="domain" description="Heterokaryon incompatibility" evidence="1">
    <location>
        <begin position="84"/>
        <end position="244"/>
    </location>
</feature>
<evidence type="ECO:0000259" key="1">
    <source>
        <dbReference type="Pfam" id="PF06985"/>
    </source>
</evidence>
<dbReference type="EMBL" id="CDPU01000005">
    <property type="protein sequence ID" value="CEO46509.1"/>
    <property type="molecule type" value="Genomic_DNA"/>
</dbReference>
<gene>
    <name evidence="2" type="ORF">BN869_000002564_1</name>
</gene>
<dbReference type="PANTHER" id="PTHR24148">
    <property type="entry name" value="ANKYRIN REPEAT DOMAIN-CONTAINING PROTEIN 39 HOMOLOG-RELATED"/>
    <property type="match status" value="1"/>
</dbReference>
<reference evidence="2" key="1">
    <citation type="submission" date="2015-01" db="EMBL/GenBank/DDBJ databases">
        <authorList>
            <person name="Durling Mikael"/>
        </authorList>
    </citation>
    <scope>NUCLEOTIDE SEQUENCE</scope>
</reference>
<name>A0A0B7JNE9_BIOOC</name>
<organism evidence="2">
    <name type="scientific">Bionectria ochroleuca</name>
    <name type="common">Gliocladium roseum</name>
    <dbReference type="NCBI Taxonomy" id="29856"/>
    <lineage>
        <taxon>Eukaryota</taxon>
        <taxon>Fungi</taxon>
        <taxon>Dikarya</taxon>
        <taxon>Ascomycota</taxon>
        <taxon>Pezizomycotina</taxon>
        <taxon>Sordariomycetes</taxon>
        <taxon>Hypocreomycetidae</taxon>
        <taxon>Hypocreales</taxon>
        <taxon>Bionectriaceae</taxon>
        <taxon>Clonostachys</taxon>
    </lineage>
</organism>
<dbReference type="InterPro" id="IPR010730">
    <property type="entry name" value="HET"/>
</dbReference>
<accession>A0A0B7JNE9</accession>
<dbReference type="Pfam" id="PF06985">
    <property type="entry name" value="HET"/>
    <property type="match status" value="1"/>
</dbReference>
<protein>
    <recommendedName>
        <fullName evidence="1">Heterokaryon incompatibility domain-containing protein</fullName>
    </recommendedName>
</protein>
<dbReference type="InterPro" id="IPR052895">
    <property type="entry name" value="HetReg/Transcr_Mod"/>
</dbReference>
<proteinExistence type="predicted"/>